<gene>
    <name evidence="2" type="ORF">C8R41DRAFT_936814</name>
</gene>
<comment type="caution">
    <text evidence="2">The sequence shown here is derived from an EMBL/GenBank/DDBJ whole genome shotgun (WGS) entry which is preliminary data.</text>
</comment>
<evidence type="ECO:0000313" key="3">
    <source>
        <dbReference type="Proteomes" id="UP001150217"/>
    </source>
</evidence>
<proteinExistence type="predicted"/>
<reference evidence="2" key="1">
    <citation type="submission" date="2022-08" db="EMBL/GenBank/DDBJ databases">
        <title>A Global Phylogenomic Analysis of the Shiitake Genus Lentinula.</title>
        <authorList>
            <consortium name="DOE Joint Genome Institute"/>
            <person name="Sierra-Patev S."/>
            <person name="Min B."/>
            <person name="Naranjo-Ortiz M."/>
            <person name="Looney B."/>
            <person name="Konkel Z."/>
            <person name="Slot J.C."/>
            <person name="Sakamoto Y."/>
            <person name="Steenwyk J.L."/>
            <person name="Rokas A."/>
            <person name="Carro J."/>
            <person name="Camarero S."/>
            <person name="Ferreira P."/>
            <person name="Molpeceres G."/>
            <person name="Ruiz-Duenas F.J."/>
            <person name="Serrano A."/>
            <person name="Henrissat B."/>
            <person name="Drula E."/>
            <person name="Hughes K.W."/>
            <person name="Mata J.L."/>
            <person name="Ishikawa N.K."/>
            <person name="Vargas-Isla R."/>
            <person name="Ushijima S."/>
            <person name="Smith C.A."/>
            <person name="Ahrendt S."/>
            <person name="Andreopoulos W."/>
            <person name="He G."/>
            <person name="Labutti K."/>
            <person name="Lipzen A."/>
            <person name="Ng V."/>
            <person name="Riley R."/>
            <person name="Sandor L."/>
            <person name="Barry K."/>
            <person name="Martinez A.T."/>
            <person name="Xiao Y."/>
            <person name="Gibbons J.G."/>
            <person name="Terashima K."/>
            <person name="Grigoriev I.V."/>
            <person name="Hibbett D.S."/>
        </authorList>
    </citation>
    <scope>NUCLEOTIDE SEQUENCE</scope>
    <source>
        <strain evidence="2">RHP3577 ss4</strain>
    </source>
</reference>
<evidence type="ECO:0000313" key="2">
    <source>
        <dbReference type="EMBL" id="KAJ4464485.1"/>
    </source>
</evidence>
<name>A0ABQ8V1V4_9AGAR</name>
<keyword evidence="3" id="KW-1185">Reference proteome</keyword>
<dbReference type="Proteomes" id="UP001150217">
    <property type="component" value="Unassembled WGS sequence"/>
</dbReference>
<feature type="region of interest" description="Disordered" evidence="1">
    <location>
        <begin position="160"/>
        <end position="181"/>
    </location>
</feature>
<protein>
    <submittedName>
        <fullName evidence="2">Uncharacterized protein</fullName>
    </submittedName>
</protein>
<dbReference type="EMBL" id="JANVFT010000140">
    <property type="protein sequence ID" value="KAJ4464485.1"/>
    <property type="molecule type" value="Genomic_DNA"/>
</dbReference>
<sequence>MLIFLISGPIVNDRLIPSFPSNIIPMFPCLMRLHVLIQSPMLATTTRIRRAFNLLTEKDCQLSTWKKNEYVQWDCKWAGLDKMTVALESDQVDPPLCHHILNSQRTTDFCRMYVRKRNAKDPALDVTGYLTPRTHRCIWHPIHPCDERLVAASVVDDHSDGEALDTDCEDEHRPSPGTSTAKIHIPEHLVWADSSATFHTDSMVYTQNDLYHACTEFGREPDNWTSHGALFNVGKLRRVSSNDGKGHSLFTEEAARDRRLTDIEVVKSILESAKDGEFLHNPRAHPAFDVSGGEGHLPECFENFVGPNSEVIAFNRTGHLRGTPIGTAILLFNGTEGLNIEQFAELRKRMHKCTSCYAYFSFDGYQHHLGYSSSCQNTPDFETVPSLDGVLTRIPPLSVQKPPAGVMKVCRPAAVNPVGLAWLTWNSRVGVTHDTWVHMITAWRRCDTCAKVRSFQGHLSHLEEEGECGDEGDNGMDIVGRAVLRLSQGHE</sequence>
<accession>A0ABQ8V1V4</accession>
<evidence type="ECO:0000256" key="1">
    <source>
        <dbReference type="SAM" id="MobiDB-lite"/>
    </source>
</evidence>
<organism evidence="2 3">
    <name type="scientific">Lentinula lateritia</name>
    <dbReference type="NCBI Taxonomy" id="40482"/>
    <lineage>
        <taxon>Eukaryota</taxon>
        <taxon>Fungi</taxon>
        <taxon>Dikarya</taxon>
        <taxon>Basidiomycota</taxon>
        <taxon>Agaricomycotina</taxon>
        <taxon>Agaricomycetes</taxon>
        <taxon>Agaricomycetidae</taxon>
        <taxon>Agaricales</taxon>
        <taxon>Marasmiineae</taxon>
        <taxon>Omphalotaceae</taxon>
        <taxon>Lentinula</taxon>
    </lineage>
</organism>